<gene>
    <name evidence="1" type="ORF">GRI39_09060</name>
</gene>
<dbReference type="InterPro" id="IPR016980">
    <property type="entry name" value="S-AdoMet-dep_MeTrfase_Alr7345"/>
</dbReference>
<dbReference type="OrthoDB" id="9801692at2"/>
<name>A0A845AA94_9SPHN</name>
<dbReference type="InterPro" id="IPR029063">
    <property type="entry name" value="SAM-dependent_MTases_sf"/>
</dbReference>
<keyword evidence="2" id="KW-1185">Reference proteome</keyword>
<dbReference type="Gene3D" id="3.40.50.150">
    <property type="entry name" value="Vaccinia Virus protein VP39"/>
    <property type="match status" value="1"/>
</dbReference>
<reference evidence="1 2" key="1">
    <citation type="submission" date="2019-12" db="EMBL/GenBank/DDBJ databases">
        <title>Genomic-based taxomic classification of the family Erythrobacteraceae.</title>
        <authorList>
            <person name="Xu L."/>
        </authorList>
    </citation>
    <scope>NUCLEOTIDE SEQUENCE [LARGE SCALE GENOMIC DNA]</scope>
    <source>
        <strain evidence="1 2">DSM 18604</strain>
    </source>
</reference>
<sequence>MTAIAVSGLLWAMPGMADDHQKSGNPELAQVLSQDFRAKDSARDSFRHPEETLSFFQVEPGMIVVDFMPSSGWYTRVLVPYLGKDGTYIGLNPEVAPDATGYAATMRDTAQRMPEQAAGWVGDQGAKVLGANVGSIPEEWNGTVDRLLIFREIHNMFRGDSLRPTLAAARKFLKDDGLVGVVQHRAKPDASADYTDGSKGYMREEDVIALFQANGFDLVDSSEINANPKDMANYPGGVWTLPPGFSGVSDADRAAIAAIGESDRMTLLFRKRP</sequence>
<dbReference type="PIRSF" id="PIRSF031679">
    <property type="entry name" value="Mtase_Alr7345_prd"/>
    <property type="match status" value="1"/>
</dbReference>
<comment type="caution">
    <text evidence="1">The sequence shown here is derived from an EMBL/GenBank/DDBJ whole genome shotgun (WGS) entry which is preliminary data.</text>
</comment>
<proteinExistence type="predicted"/>
<dbReference type="Proteomes" id="UP000460561">
    <property type="component" value="Unassembled WGS sequence"/>
</dbReference>
<protein>
    <recommendedName>
        <fullName evidence="3">Methyltransferase</fullName>
    </recommendedName>
</protein>
<dbReference type="AlphaFoldDB" id="A0A845AA94"/>
<evidence type="ECO:0000313" key="2">
    <source>
        <dbReference type="Proteomes" id="UP000460561"/>
    </source>
</evidence>
<evidence type="ECO:0008006" key="3">
    <source>
        <dbReference type="Google" id="ProtNLM"/>
    </source>
</evidence>
<dbReference type="EMBL" id="WTYQ01000003">
    <property type="protein sequence ID" value="MXP26183.1"/>
    <property type="molecule type" value="Genomic_DNA"/>
</dbReference>
<accession>A0A845AA94</accession>
<dbReference type="SUPFAM" id="SSF53335">
    <property type="entry name" value="S-adenosyl-L-methionine-dependent methyltransferases"/>
    <property type="match status" value="1"/>
</dbReference>
<organism evidence="1 2">
    <name type="scientific">Altericroceibacterium indicum</name>
    <dbReference type="NCBI Taxonomy" id="374177"/>
    <lineage>
        <taxon>Bacteria</taxon>
        <taxon>Pseudomonadati</taxon>
        <taxon>Pseudomonadota</taxon>
        <taxon>Alphaproteobacteria</taxon>
        <taxon>Sphingomonadales</taxon>
        <taxon>Erythrobacteraceae</taxon>
        <taxon>Altericroceibacterium</taxon>
    </lineage>
</organism>
<evidence type="ECO:0000313" key="1">
    <source>
        <dbReference type="EMBL" id="MXP26183.1"/>
    </source>
</evidence>